<proteinExistence type="predicted"/>
<comment type="caution">
    <text evidence="1">The sequence shown here is derived from an EMBL/GenBank/DDBJ whole genome shotgun (WGS) entry which is preliminary data.</text>
</comment>
<name>A0ACB9S3G9_9MYRT</name>
<sequence>MASSPNRIPIFLFLFGVALIAPQLQVHARESKFFSKVTNHMSVNSKTTLPLLEHPLEVPVAAPDLAPAPALSPASAAEELVYRSRSNGVPSAWERDSTDGTSIDAFGGRISGEELVGGTFEGYGSGNTFSNNLNYNGEVNARPASGFSSREAYPVETQQGMSDTRYLEKGRYFYHLKGENGYGNTYEPEVQTAADNTYTADENSSDTYEFDTMEEYYKKQGMADLQDQGVYVP</sequence>
<dbReference type="Proteomes" id="UP001057402">
    <property type="component" value="Chromosome 2"/>
</dbReference>
<reference evidence="2" key="1">
    <citation type="journal article" date="2023" name="Front. Plant Sci.">
        <title>Chromosomal-level genome assembly of Melastoma candidum provides insights into trichome evolution.</title>
        <authorList>
            <person name="Zhong Y."/>
            <person name="Wu W."/>
            <person name="Sun C."/>
            <person name="Zou P."/>
            <person name="Liu Y."/>
            <person name="Dai S."/>
            <person name="Zhou R."/>
        </authorList>
    </citation>
    <scope>NUCLEOTIDE SEQUENCE [LARGE SCALE GENOMIC DNA]</scope>
</reference>
<keyword evidence="2" id="KW-1185">Reference proteome</keyword>
<organism evidence="1 2">
    <name type="scientific">Melastoma candidum</name>
    <dbReference type="NCBI Taxonomy" id="119954"/>
    <lineage>
        <taxon>Eukaryota</taxon>
        <taxon>Viridiplantae</taxon>
        <taxon>Streptophyta</taxon>
        <taxon>Embryophyta</taxon>
        <taxon>Tracheophyta</taxon>
        <taxon>Spermatophyta</taxon>
        <taxon>Magnoliopsida</taxon>
        <taxon>eudicotyledons</taxon>
        <taxon>Gunneridae</taxon>
        <taxon>Pentapetalae</taxon>
        <taxon>rosids</taxon>
        <taxon>malvids</taxon>
        <taxon>Myrtales</taxon>
        <taxon>Melastomataceae</taxon>
        <taxon>Melastomatoideae</taxon>
        <taxon>Melastomateae</taxon>
        <taxon>Melastoma</taxon>
    </lineage>
</organism>
<evidence type="ECO:0000313" key="1">
    <source>
        <dbReference type="EMBL" id="KAI4385031.1"/>
    </source>
</evidence>
<evidence type="ECO:0000313" key="2">
    <source>
        <dbReference type="Proteomes" id="UP001057402"/>
    </source>
</evidence>
<accession>A0ACB9S3G9</accession>
<dbReference type="EMBL" id="CM042881">
    <property type="protein sequence ID" value="KAI4385031.1"/>
    <property type="molecule type" value="Genomic_DNA"/>
</dbReference>
<protein>
    <submittedName>
        <fullName evidence="1">Uncharacterized protein</fullName>
    </submittedName>
</protein>
<gene>
    <name evidence="1" type="ORF">MLD38_003102</name>
</gene>